<protein>
    <submittedName>
        <fullName evidence="1">Uncharacterized protein</fullName>
    </submittedName>
</protein>
<comment type="caution">
    <text evidence="1">The sequence shown here is derived from an EMBL/GenBank/DDBJ whole genome shotgun (WGS) entry which is preliminary data.</text>
</comment>
<dbReference type="Proteomes" id="UP000470520">
    <property type="component" value="Unassembled WGS sequence"/>
</dbReference>
<evidence type="ECO:0000313" key="2">
    <source>
        <dbReference type="Proteomes" id="UP000470520"/>
    </source>
</evidence>
<proteinExistence type="predicted"/>
<organism evidence="1 2">
    <name type="scientific">Streptomyces bauhiniae</name>
    <dbReference type="NCBI Taxonomy" id="2340725"/>
    <lineage>
        <taxon>Bacteria</taxon>
        <taxon>Bacillati</taxon>
        <taxon>Actinomycetota</taxon>
        <taxon>Actinomycetes</taxon>
        <taxon>Kitasatosporales</taxon>
        <taxon>Streptomycetaceae</taxon>
        <taxon>Streptomyces</taxon>
    </lineage>
</organism>
<gene>
    <name evidence="1" type="ORF">G3I21_06360</name>
</gene>
<feature type="non-terminal residue" evidence="1">
    <location>
        <position position="1"/>
    </location>
</feature>
<reference evidence="1 2" key="1">
    <citation type="submission" date="2020-01" db="EMBL/GenBank/DDBJ databases">
        <title>Insect and environment-associated Actinomycetes.</title>
        <authorList>
            <person name="Currrie C."/>
            <person name="Chevrette M."/>
            <person name="Carlson C."/>
            <person name="Stubbendieck R."/>
            <person name="Wendt-Pienkowski E."/>
        </authorList>
    </citation>
    <scope>NUCLEOTIDE SEQUENCE [LARGE SCALE GENOMIC DNA]</scope>
    <source>
        <strain evidence="1 2">SID7754</strain>
    </source>
</reference>
<name>A0A7K3QN70_9ACTN</name>
<dbReference type="AlphaFoldDB" id="A0A7K3QN70"/>
<sequence>LPEDLGERAMLGDTGAHALGAVLGAAVVVANGRAGLLVHAGAVVAATVCGERVSAWARAL</sequence>
<accession>A0A7K3QN70</accession>
<evidence type="ECO:0000313" key="1">
    <source>
        <dbReference type="EMBL" id="NEB91349.1"/>
    </source>
</evidence>
<dbReference type="EMBL" id="JAAGMR010000075">
    <property type="protein sequence ID" value="NEB91349.1"/>
    <property type="molecule type" value="Genomic_DNA"/>
</dbReference>